<name>A0A6B8LZ15_9HYPH</name>
<reference evidence="6 7" key="1">
    <citation type="submission" date="2019-09" db="EMBL/GenBank/DDBJ databases">
        <title>Isolation and complete genome sequencing of Methylocystis species.</title>
        <authorList>
            <person name="Rumah B.L."/>
            <person name="Stead C.E."/>
            <person name="Stevens B.C."/>
            <person name="Minton N.P."/>
            <person name="Grosse-Honebrink A."/>
            <person name="Zhang Y."/>
        </authorList>
    </citation>
    <scope>NUCLEOTIDE SEQUENCE [LARGE SCALE GENOMIC DNA]</scope>
    <source>
        <strain evidence="6 7">BRCS2</strain>
    </source>
</reference>
<keyword evidence="3 5" id="KW-1133">Transmembrane helix</keyword>
<dbReference type="AlphaFoldDB" id="A0A6B8LZ15"/>
<sequence length="230" mass="25202">MTFMFDAALAALREILSPPFRNVLIKSIGMTLLFLALAWVGLDKLALSYIAVNHPWLQIALTYATGVGLFLFLAFFLGPISVLVAGLFLDDLADVVEADLYPAGERGRAIPAAQAIMMGVRFAAVSAGVNLLALFLLLVPGINAIAFLLANAYLLGREYFLFAATRFRSLEEATELRRRYAPQLFLAGLFIAAFVMTPGLNVLTPLFGVAFMSRIHKMLSLEREARWAGR</sequence>
<keyword evidence="2 5" id="KW-0812">Transmembrane</keyword>
<evidence type="ECO:0000256" key="5">
    <source>
        <dbReference type="SAM" id="Phobius"/>
    </source>
</evidence>
<evidence type="ECO:0000256" key="2">
    <source>
        <dbReference type="ARBA" id="ARBA00022692"/>
    </source>
</evidence>
<dbReference type="KEGG" id="mpar:F7D14_03880"/>
<protein>
    <submittedName>
        <fullName evidence="6">Sulfate transporter family protein</fullName>
    </submittedName>
</protein>
<gene>
    <name evidence="6" type="ORF">F7D14_03880</name>
</gene>
<evidence type="ECO:0000313" key="6">
    <source>
        <dbReference type="EMBL" id="QGM96704.1"/>
    </source>
</evidence>
<feature type="transmembrane region" description="Helical" evidence="5">
    <location>
        <begin position="63"/>
        <end position="89"/>
    </location>
</feature>
<dbReference type="Proteomes" id="UP000422569">
    <property type="component" value="Chromosome"/>
</dbReference>
<evidence type="ECO:0000313" key="7">
    <source>
        <dbReference type="Proteomes" id="UP000422569"/>
    </source>
</evidence>
<proteinExistence type="predicted"/>
<evidence type="ECO:0000256" key="4">
    <source>
        <dbReference type="ARBA" id="ARBA00023136"/>
    </source>
</evidence>
<evidence type="ECO:0000256" key="3">
    <source>
        <dbReference type="ARBA" id="ARBA00022989"/>
    </source>
</evidence>
<feature type="transmembrane region" description="Helical" evidence="5">
    <location>
        <begin position="23"/>
        <end position="42"/>
    </location>
</feature>
<comment type="subcellular location">
    <subcellularLocation>
        <location evidence="1">Membrane</location>
        <topology evidence="1">Multi-pass membrane protein</topology>
    </subcellularLocation>
</comment>
<accession>A0A6B8LZ15</accession>
<dbReference type="NCBIfam" id="NF009407">
    <property type="entry name" value="PRK12768.1"/>
    <property type="match status" value="1"/>
</dbReference>
<keyword evidence="4 5" id="KW-0472">Membrane</keyword>
<keyword evidence="7" id="KW-1185">Reference proteome</keyword>
<dbReference type="Pfam" id="PF07264">
    <property type="entry name" value="EI24"/>
    <property type="match status" value="1"/>
</dbReference>
<dbReference type="RefSeq" id="WP_016921227.1">
    <property type="nucleotide sequence ID" value="NZ_CP044331.1"/>
</dbReference>
<organism evidence="6 7">
    <name type="scientific">Methylocystis parvus</name>
    <dbReference type="NCBI Taxonomy" id="134"/>
    <lineage>
        <taxon>Bacteria</taxon>
        <taxon>Pseudomonadati</taxon>
        <taxon>Pseudomonadota</taxon>
        <taxon>Alphaproteobacteria</taxon>
        <taxon>Hyphomicrobiales</taxon>
        <taxon>Methylocystaceae</taxon>
        <taxon>Methylocystis</taxon>
    </lineage>
</organism>
<dbReference type="InterPro" id="IPR059112">
    <property type="entry name" value="CysZ/EI24"/>
</dbReference>
<feature type="transmembrane region" description="Helical" evidence="5">
    <location>
        <begin position="184"/>
        <end position="211"/>
    </location>
</feature>
<dbReference type="EMBL" id="CP044331">
    <property type="protein sequence ID" value="QGM96704.1"/>
    <property type="molecule type" value="Genomic_DNA"/>
</dbReference>
<evidence type="ECO:0000256" key="1">
    <source>
        <dbReference type="ARBA" id="ARBA00004141"/>
    </source>
</evidence>